<evidence type="ECO:0000313" key="7">
    <source>
        <dbReference type="EnsemblMetazoa" id="XP_028141233.1"/>
    </source>
</evidence>
<protein>
    <submittedName>
        <fullName evidence="9">Mapk-regulated corepressor-interacting protein 1</fullName>
    </submittedName>
</protein>
<dbReference type="KEGG" id="dvv:114335233"/>
<dbReference type="EnsemblMetazoa" id="XM_028285432.1">
    <property type="protein sequence ID" value="XP_028141233.1"/>
    <property type="gene ID" value="LOC114335233"/>
</dbReference>
<evidence type="ECO:0000313" key="8">
    <source>
        <dbReference type="Proteomes" id="UP001652700"/>
    </source>
</evidence>
<evidence type="ECO:0000256" key="2">
    <source>
        <dbReference type="ARBA" id="ARBA00004210"/>
    </source>
</evidence>
<comment type="subcellular location">
    <subcellularLocation>
        <location evidence="2">Cytoplasm</location>
        <location evidence="2">Stress granule</location>
    </subcellularLocation>
    <subcellularLocation>
        <location evidence="1">Nucleus</location>
    </subcellularLocation>
</comment>
<dbReference type="GeneID" id="114335233"/>
<keyword evidence="4" id="KW-0963">Cytoplasm</keyword>
<feature type="compositionally biased region" description="Basic residues" evidence="6">
    <location>
        <begin position="48"/>
        <end position="62"/>
    </location>
</feature>
<feature type="region of interest" description="Disordered" evidence="6">
    <location>
        <begin position="32"/>
        <end position="63"/>
    </location>
</feature>
<evidence type="ECO:0000256" key="4">
    <source>
        <dbReference type="ARBA" id="ARBA00022490"/>
    </source>
</evidence>
<keyword evidence="8" id="KW-1185">Reference proteome</keyword>
<organism evidence="9">
    <name type="scientific">Diabrotica virgifera virgifera</name>
    <name type="common">western corn rootworm</name>
    <dbReference type="NCBI Taxonomy" id="50390"/>
    <lineage>
        <taxon>Eukaryota</taxon>
        <taxon>Metazoa</taxon>
        <taxon>Ecdysozoa</taxon>
        <taxon>Arthropoda</taxon>
        <taxon>Hexapoda</taxon>
        <taxon>Insecta</taxon>
        <taxon>Pterygota</taxon>
        <taxon>Neoptera</taxon>
        <taxon>Endopterygota</taxon>
        <taxon>Coleoptera</taxon>
        <taxon>Polyphaga</taxon>
        <taxon>Cucujiformia</taxon>
        <taxon>Chrysomeloidea</taxon>
        <taxon>Chrysomelidae</taxon>
        <taxon>Galerucinae</taxon>
        <taxon>Diabroticina</taxon>
        <taxon>Diabroticites</taxon>
        <taxon>Diabrotica</taxon>
    </lineage>
</organism>
<dbReference type="FunCoup" id="A0A6P7G8R4">
    <property type="interactions" value="1"/>
</dbReference>
<dbReference type="InParanoid" id="A0A6P7G8R4"/>
<evidence type="ECO:0000256" key="1">
    <source>
        <dbReference type="ARBA" id="ARBA00004123"/>
    </source>
</evidence>
<evidence type="ECO:0000256" key="5">
    <source>
        <dbReference type="ARBA" id="ARBA00023242"/>
    </source>
</evidence>
<dbReference type="InterPro" id="IPR029428">
    <property type="entry name" value="MCRIP"/>
</dbReference>
<comment type="similarity">
    <text evidence="3">Belongs to the MCRIP family.</text>
</comment>
<reference evidence="9" key="1">
    <citation type="submission" date="2025-04" db="UniProtKB">
        <authorList>
            <consortium name="RefSeq"/>
        </authorList>
    </citation>
    <scope>IDENTIFICATION</scope>
    <source>
        <tissue evidence="9">Whole insect</tissue>
    </source>
</reference>
<proteinExistence type="inferred from homology"/>
<evidence type="ECO:0000313" key="9">
    <source>
        <dbReference type="RefSeq" id="XP_028141233.1"/>
    </source>
</evidence>
<dbReference type="Pfam" id="PF14799">
    <property type="entry name" value="FAM195"/>
    <property type="match status" value="1"/>
</dbReference>
<keyword evidence="5" id="KW-0539">Nucleus</keyword>
<sequence>MYNVKGPSKFVAKTTRRGIPQTIDNLREFNKRVPESEENDYTNGPKPVFHKKSATSSPKHKNLTPQHEEIINFIHESWNSVCAEFDQENSELNEGESSTICYYEEEPCLSLENFRPFDLESWWGKRLFAYVTNPETQQN</sequence>
<reference evidence="7" key="2">
    <citation type="submission" date="2025-05" db="UniProtKB">
        <authorList>
            <consortium name="EnsemblMetazoa"/>
        </authorList>
    </citation>
    <scope>IDENTIFICATION</scope>
</reference>
<evidence type="ECO:0000256" key="6">
    <source>
        <dbReference type="SAM" id="MobiDB-lite"/>
    </source>
</evidence>
<dbReference type="Proteomes" id="UP001652700">
    <property type="component" value="Unplaced"/>
</dbReference>
<evidence type="ECO:0000256" key="3">
    <source>
        <dbReference type="ARBA" id="ARBA00010821"/>
    </source>
</evidence>
<dbReference type="GO" id="GO:0010494">
    <property type="term" value="C:cytoplasmic stress granule"/>
    <property type="evidence" value="ECO:0007669"/>
    <property type="project" value="UniProtKB-SubCell"/>
</dbReference>
<name>A0A6P7G8R4_DIAVI</name>
<gene>
    <name evidence="9" type="primary">LOC114335233</name>
</gene>
<dbReference type="RefSeq" id="XP_028141233.1">
    <property type="nucleotide sequence ID" value="XM_028285432.1"/>
</dbReference>
<accession>A0A6P7G8R4</accession>
<dbReference type="AlphaFoldDB" id="A0A6P7G8R4"/>
<dbReference type="GO" id="GO:0005634">
    <property type="term" value="C:nucleus"/>
    <property type="evidence" value="ECO:0007669"/>
    <property type="project" value="UniProtKB-SubCell"/>
</dbReference>
<dbReference type="OrthoDB" id="9983138at2759"/>